<dbReference type="EMBL" id="QZWG01000018">
    <property type="protein sequence ID" value="RZB52187.1"/>
    <property type="molecule type" value="Genomic_DNA"/>
</dbReference>
<dbReference type="Pfam" id="PF00078">
    <property type="entry name" value="RVT_1"/>
    <property type="match status" value="1"/>
</dbReference>
<dbReference type="InterPro" id="IPR043128">
    <property type="entry name" value="Rev_trsase/Diguanyl_cyclase"/>
</dbReference>
<keyword evidence="5" id="KW-0808">Transferase</keyword>
<evidence type="ECO:0000256" key="2">
    <source>
        <dbReference type="SAM" id="MobiDB-lite"/>
    </source>
</evidence>
<dbReference type="GO" id="GO:0003723">
    <property type="term" value="F:RNA binding"/>
    <property type="evidence" value="ECO:0007669"/>
    <property type="project" value="UniProtKB-UniRule"/>
</dbReference>
<dbReference type="SUPFAM" id="SSF54928">
    <property type="entry name" value="RNA-binding domain, RBD"/>
    <property type="match status" value="1"/>
</dbReference>
<dbReference type="Pfam" id="PF00076">
    <property type="entry name" value="RRM_1"/>
    <property type="match status" value="1"/>
</dbReference>
<name>A0A445FTF4_GLYSO</name>
<feature type="region of interest" description="Disordered" evidence="2">
    <location>
        <begin position="772"/>
        <end position="823"/>
    </location>
</feature>
<comment type="caution">
    <text evidence="5">The sequence shown here is derived from an EMBL/GenBank/DDBJ whole genome shotgun (WGS) entry which is preliminary data.</text>
</comment>
<dbReference type="PANTHER" id="PTHR46238">
    <property type="entry name" value="REVERSE TRANSCRIPTASE DOMAIN-CONTAINING PROTEIN"/>
    <property type="match status" value="1"/>
</dbReference>
<gene>
    <name evidence="5" type="ORF">D0Y65_048580</name>
</gene>
<evidence type="ECO:0000259" key="4">
    <source>
        <dbReference type="PROSITE" id="PS50878"/>
    </source>
</evidence>
<organism evidence="5 6">
    <name type="scientific">Glycine soja</name>
    <name type="common">Wild soybean</name>
    <dbReference type="NCBI Taxonomy" id="3848"/>
    <lineage>
        <taxon>Eukaryota</taxon>
        <taxon>Viridiplantae</taxon>
        <taxon>Streptophyta</taxon>
        <taxon>Embryophyta</taxon>
        <taxon>Tracheophyta</taxon>
        <taxon>Spermatophyta</taxon>
        <taxon>Magnoliopsida</taxon>
        <taxon>eudicotyledons</taxon>
        <taxon>Gunneridae</taxon>
        <taxon>Pentapetalae</taxon>
        <taxon>rosids</taxon>
        <taxon>fabids</taxon>
        <taxon>Fabales</taxon>
        <taxon>Fabaceae</taxon>
        <taxon>Papilionoideae</taxon>
        <taxon>50 kb inversion clade</taxon>
        <taxon>NPAAA clade</taxon>
        <taxon>indigoferoid/millettioid clade</taxon>
        <taxon>Phaseoleae</taxon>
        <taxon>Glycine</taxon>
        <taxon>Glycine subgen. Soja</taxon>
    </lineage>
</organism>
<dbReference type="CDD" id="cd01650">
    <property type="entry name" value="RT_nLTR_like"/>
    <property type="match status" value="1"/>
</dbReference>
<dbReference type="InterPro" id="IPR043502">
    <property type="entry name" value="DNA/RNA_pol_sf"/>
</dbReference>
<dbReference type="PANTHER" id="PTHR46238:SF8">
    <property type="entry name" value="ENDONUCLEASE_EXONUCLEASE_PHOSPHATASE DOMAIN-CONTAINING PROTEIN"/>
    <property type="match status" value="1"/>
</dbReference>
<dbReference type="InterPro" id="IPR035979">
    <property type="entry name" value="RBD_domain_sf"/>
</dbReference>
<dbReference type="InterPro" id="IPR000477">
    <property type="entry name" value="RT_dom"/>
</dbReference>
<dbReference type="SMART" id="SM00360">
    <property type="entry name" value="RRM"/>
    <property type="match status" value="1"/>
</dbReference>
<evidence type="ECO:0000313" key="6">
    <source>
        <dbReference type="Proteomes" id="UP000289340"/>
    </source>
</evidence>
<dbReference type="Gene3D" id="3.30.70.330">
    <property type="match status" value="1"/>
</dbReference>
<dbReference type="SUPFAM" id="SSF53756">
    <property type="entry name" value="UDP-Glycosyltransferase/glycogen phosphorylase"/>
    <property type="match status" value="1"/>
</dbReference>
<evidence type="ECO:0000259" key="3">
    <source>
        <dbReference type="PROSITE" id="PS50102"/>
    </source>
</evidence>
<dbReference type="GO" id="GO:0016758">
    <property type="term" value="F:hexosyltransferase activity"/>
    <property type="evidence" value="ECO:0007669"/>
    <property type="project" value="InterPro"/>
</dbReference>
<dbReference type="InterPro" id="IPR012677">
    <property type="entry name" value="Nucleotide-bd_a/b_plait_sf"/>
</dbReference>
<keyword evidence="6" id="KW-1185">Reference proteome</keyword>
<dbReference type="Proteomes" id="UP000289340">
    <property type="component" value="Chromosome 18"/>
</dbReference>
<keyword evidence="1" id="KW-0694">RNA-binding</keyword>
<dbReference type="Gene3D" id="3.30.70.270">
    <property type="match status" value="1"/>
</dbReference>
<sequence>MEQYRMAQQDLHLIFIDLEKAYDRVPREILWKALEKKGVRVAYIRAIQDMYDRVSTSVRTQGGESDDFPITIGLHQGSTLSPYLFTLILDVLTEQIQEIAPRCMLFADDIVLLGESREELNERLETWRRALETHGFRLSRSKSEYMECKFNKRRRVSNSEVKIGDHIIPQVTRFKYLGSVIQDDGEIEGDVNHRIQAGWMKWRKASGVLCDAKVPIKLKGKFYRTAVRPAILYGTECWAVKSQHENKVGVAEMRMLRWMCGKTRQDKIRNEAIRERVGVAPILEKMVENRLRWFGHVERRPVDSVVRRVDQMERRQTIRGRGRPKKTIREVIKKDLEINGLDRSMLKLLNRIATVKDDGTVEFEVPVDVEPEAIFARSKQVNHVVDDSLDATDFHYIPPLNIVMLIVGTRGDVQPFIAIGKRMQDYGHRVRLATHSNFKEFVLTAGLEFYPLGGDPKVLAGCMYYLPIWSHAHNGVQGHNVDNKSSTNDGEWVQVTHRRKTTTATHSHQPRPRNNQRIDRTVTWRDKAGVTTFYFCRFPTWVKEKDLWQIFHRWGKVWEVFIPKNKNKEGHRYGFVRFKEVEDETWLERQLDNNIFFGKTKMFVNRPKFERGKIVRRNQKDNSTPDNGKPQGVINYEERVPRTNINGGRLWSYAEVVTMAPPGDSALHNQGADSSQALQAVHRPPAVVTTNMEQNKWIQLSLGNNMVKNKGFLPSGPSEIPIQRNQMKEIINSLLPACKEPDIDSGVPFKADAIIANPPAYELVPLQRAMGRSSEHSGGSKVEWEVTGLGDESCESSKLSVGDGSRPEQNVVGGGDKFELDED</sequence>
<accession>A0A445FTF4</accession>
<feature type="domain" description="Reverse transcriptase" evidence="4">
    <location>
        <begin position="1"/>
        <end position="181"/>
    </location>
</feature>
<proteinExistence type="predicted"/>
<protein>
    <submittedName>
        <fullName evidence="5">Sterol 3-beta-glucosyltransferase UGT80A2</fullName>
        <ecNumber evidence="5">2.4.1.227</ecNumber>
    </submittedName>
</protein>
<evidence type="ECO:0000313" key="5">
    <source>
        <dbReference type="EMBL" id="RZB52187.1"/>
    </source>
</evidence>
<reference evidence="5 6" key="1">
    <citation type="submission" date="2018-09" db="EMBL/GenBank/DDBJ databases">
        <title>A high-quality reference genome of wild soybean provides a powerful tool to mine soybean genomes.</title>
        <authorList>
            <person name="Xie M."/>
            <person name="Chung C.Y.L."/>
            <person name="Li M.-W."/>
            <person name="Wong F.-L."/>
            <person name="Chan T.-F."/>
            <person name="Lam H.-M."/>
        </authorList>
    </citation>
    <scope>NUCLEOTIDE SEQUENCE [LARGE SCALE GENOMIC DNA]</scope>
    <source>
        <strain evidence="6">cv. W05</strain>
        <tissue evidence="5">Hypocotyl of etiolated seedlings</tissue>
    </source>
</reference>
<dbReference type="Gene3D" id="3.40.50.2000">
    <property type="entry name" value="Glycogen Phosphorylase B"/>
    <property type="match status" value="1"/>
</dbReference>
<keyword evidence="5" id="KW-0328">Glycosyltransferase</keyword>
<dbReference type="Pfam" id="PF03033">
    <property type="entry name" value="Glyco_transf_28"/>
    <property type="match status" value="1"/>
</dbReference>
<dbReference type="InterPro" id="IPR004276">
    <property type="entry name" value="GlycoTrans_28_N"/>
</dbReference>
<dbReference type="InterPro" id="IPR000504">
    <property type="entry name" value="RRM_dom"/>
</dbReference>
<dbReference type="SUPFAM" id="SSF56672">
    <property type="entry name" value="DNA/RNA polymerases"/>
    <property type="match status" value="1"/>
</dbReference>
<dbReference type="EC" id="2.4.1.227" evidence="5"/>
<dbReference type="PROSITE" id="PS50102">
    <property type="entry name" value="RRM"/>
    <property type="match status" value="1"/>
</dbReference>
<feature type="domain" description="RRM" evidence="3">
    <location>
        <begin position="531"/>
        <end position="609"/>
    </location>
</feature>
<evidence type="ECO:0000256" key="1">
    <source>
        <dbReference type="PROSITE-ProRule" id="PRU00176"/>
    </source>
</evidence>
<dbReference type="CDD" id="cd00590">
    <property type="entry name" value="RRM_SF"/>
    <property type="match status" value="1"/>
</dbReference>
<dbReference type="PROSITE" id="PS50878">
    <property type="entry name" value="RT_POL"/>
    <property type="match status" value="1"/>
</dbReference>
<dbReference type="GO" id="GO:0005975">
    <property type="term" value="P:carbohydrate metabolic process"/>
    <property type="evidence" value="ECO:0007669"/>
    <property type="project" value="InterPro"/>
</dbReference>
<dbReference type="AlphaFoldDB" id="A0A445FTF4"/>